<protein>
    <submittedName>
        <fullName evidence="2">Unannotated protein</fullName>
    </submittedName>
</protein>
<accession>A0A6J7FPW2</accession>
<dbReference type="EMBL" id="CAFBLP010000155">
    <property type="protein sequence ID" value="CAB4897531.1"/>
    <property type="molecule type" value="Genomic_DNA"/>
</dbReference>
<gene>
    <name evidence="2" type="ORF">UFOPK3376_03235</name>
</gene>
<evidence type="ECO:0000313" key="2">
    <source>
        <dbReference type="EMBL" id="CAB4897531.1"/>
    </source>
</evidence>
<reference evidence="2" key="1">
    <citation type="submission" date="2020-05" db="EMBL/GenBank/DDBJ databases">
        <authorList>
            <person name="Chiriac C."/>
            <person name="Salcher M."/>
            <person name="Ghai R."/>
            <person name="Kavagutti S V."/>
        </authorList>
    </citation>
    <scope>NUCLEOTIDE SEQUENCE</scope>
</reference>
<feature type="compositionally biased region" description="Basic residues" evidence="1">
    <location>
        <begin position="53"/>
        <end position="70"/>
    </location>
</feature>
<proteinExistence type="predicted"/>
<organism evidence="2">
    <name type="scientific">freshwater metagenome</name>
    <dbReference type="NCBI Taxonomy" id="449393"/>
    <lineage>
        <taxon>unclassified sequences</taxon>
        <taxon>metagenomes</taxon>
        <taxon>ecological metagenomes</taxon>
    </lineage>
</organism>
<evidence type="ECO:0000256" key="1">
    <source>
        <dbReference type="SAM" id="MobiDB-lite"/>
    </source>
</evidence>
<feature type="region of interest" description="Disordered" evidence="1">
    <location>
        <begin position="49"/>
        <end position="70"/>
    </location>
</feature>
<name>A0A6J7FPW2_9ZZZZ</name>
<sequence>MEPFEPRCSDALGAGEKDLADSVERIGLAPAVAELLVLNPPADLVQTTVRDTHHTKRIRDTKQRHRQLLH</sequence>
<dbReference type="AlphaFoldDB" id="A0A6J7FPW2"/>